<dbReference type="AlphaFoldDB" id="A0A835RFT1"/>
<dbReference type="OrthoDB" id="2018540at2759"/>
<gene>
    <name evidence="1" type="ORF">HPP92_007217</name>
</gene>
<name>A0A835RFT1_VANPL</name>
<accession>A0A835RFT1</accession>
<dbReference type="PANTHER" id="PTHR37904">
    <property type="entry name" value="OS10G0566900 PROTEIN"/>
    <property type="match status" value="1"/>
</dbReference>
<dbReference type="InterPro" id="IPR038985">
    <property type="entry name" value="OPRN-like"/>
</dbReference>
<dbReference type="EMBL" id="JADCNM010000003">
    <property type="protein sequence ID" value="KAG0490354.1"/>
    <property type="molecule type" value="Genomic_DNA"/>
</dbReference>
<comment type="caution">
    <text evidence="1">The sequence shown here is derived from an EMBL/GenBank/DDBJ whole genome shotgun (WGS) entry which is preliminary data.</text>
</comment>
<organism evidence="1 2">
    <name type="scientific">Vanilla planifolia</name>
    <name type="common">Vanilla</name>
    <dbReference type="NCBI Taxonomy" id="51239"/>
    <lineage>
        <taxon>Eukaryota</taxon>
        <taxon>Viridiplantae</taxon>
        <taxon>Streptophyta</taxon>
        <taxon>Embryophyta</taxon>
        <taxon>Tracheophyta</taxon>
        <taxon>Spermatophyta</taxon>
        <taxon>Magnoliopsida</taxon>
        <taxon>Liliopsida</taxon>
        <taxon>Asparagales</taxon>
        <taxon>Orchidaceae</taxon>
        <taxon>Vanilloideae</taxon>
        <taxon>Vanilleae</taxon>
        <taxon>Vanilla</taxon>
    </lineage>
</organism>
<evidence type="ECO:0000313" key="2">
    <source>
        <dbReference type="Proteomes" id="UP000639772"/>
    </source>
</evidence>
<protein>
    <submittedName>
        <fullName evidence="1">Uncharacterized protein</fullName>
    </submittedName>
</protein>
<evidence type="ECO:0000313" key="1">
    <source>
        <dbReference type="EMBL" id="KAG0490354.1"/>
    </source>
</evidence>
<dbReference type="Pfam" id="PF15011">
    <property type="entry name" value="CA109-like"/>
    <property type="match status" value="1"/>
</dbReference>
<dbReference type="Proteomes" id="UP000639772">
    <property type="component" value="Chromosome 3"/>
</dbReference>
<proteinExistence type="predicted"/>
<dbReference type="PANTHER" id="PTHR37904:SF2">
    <property type="entry name" value="OS10G0566900 PROTEIN"/>
    <property type="match status" value="1"/>
</dbReference>
<reference evidence="1 2" key="1">
    <citation type="journal article" date="2020" name="Nat. Food">
        <title>A phased Vanilla planifolia genome enables genetic improvement of flavour and production.</title>
        <authorList>
            <person name="Hasing T."/>
            <person name="Tang H."/>
            <person name="Brym M."/>
            <person name="Khazi F."/>
            <person name="Huang T."/>
            <person name="Chambers A.H."/>
        </authorList>
    </citation>
    <scope>NUCLEOTIDE SEQUENCE [LARGE SCALE GENOMIC DNA]</scope>
    <source>
        <tissue evidence="1">Leaf</tissue>
    </source>
</reference>
<sequence>MMLKKLQQKYARIKDEIAQWDELQSQLLSQFGNASSIIERLPVLSEDKNYGGLKFLPGIKEALLGKQMVTLERIFFDMKDTIYLFKSSVVSSLTCKCSAGEIAALRQLLTDQPNISKMEVQTIFEIIFAEDIR</sequence>
<dbReference type="InterPro" id="IPR029159">
    <property type="entry name" value="CA109-like"/>
</dbReference>